<name>A0A812JYH0_9DINO</name>
<feature type="region of interest" description="Disordered" evidence="2">
    <location>
        <begin position="336"/>
        <end position="359"/>
    </location>
</feature>
<feature type="region of interest" description="Disordered" evidence="2">
    <location>
        <begin position="104"/>
        <end position="123"/>
    </location>
</feature>
<accession>A0A812JYH0</accession>
<feature type="region of interest" description="Disordered" evidence="2">
    <location>
        <begin position="240"/>
        <end position="268"/>
    </location>
</feature>
<gene>
    <name evidence="3" type="ORF">SNEC2469_LOCUS2184</name>
</gene>
<protein>
    <submittedName>
        <fullName evidence="3">Uncharacterized protein</fullName>
    </submittedName>
</protein>
<dbReference type="Proteomes" id="UP000601435">
    <property type="component" value="Unassembled WGS sequence"/>
</dbReference>
<feature type="compositionally biased region" description="Low complexity" evidence="2">
    <location>
        <begin position="339"/>
        <end position="356"/>
    </location>
</feature>
<reference evidence="3" key="1">
    <citation type="submission" date="2021-02" db="EMBL/GenBank/DDBJ databases">
        <authorList>
            <person name="Dougan E. K."/>
            <person name="Rhodes N."/>
            <person name="Thang M."/>
            <person name="Chan C."/>
        </authorList>
    </citation>
    <scope>NUCLEOTIDE SEQUENCE</scope>
</reference>
<dbReference type="EMBL" id="CAJNJA010006541">
    <property type="protein sequence ID" value="CAE7211691.1"/>
    <property type="molecule type" value="Genomic_DNA"/>
</dbReference>
<sequence length="765" mass="84375">MTLVQDTKERSYVAPTLCNLKYNVPILKPLTEEMARAGRISKPIHLIKTALHKFYDMQSEEMQETPETMQMKLRRERNISKTAKSIVAMLTVIKRKWTKWEMPRECGPASSVATGDTAESDMDDDSLRADLHALSRGSTLPESCLIAPPQKALEKFLGISLDPEFYRNLTGKVDSLQGSAGELPAPPSEVRAPPSEVRAPPSEVRAPPSEVPAPPSEVRAPQDDLGATLVVADPLEPPAEESLHEGTVIPDTPQKASTPLSPGESPGVEILSVKPAEEPSDLGAVKATGLAGQLAAMDPRKLKELLAVVNSKLRMVPKGISNFSPAPLHDDVRKKLNFEGSSDGEGSTSAGSSSADQLETQLWEPTPEDSVNAWMHQHRSEDAARVEAAQAREKALVEAREEQNRADELKQRMQRREQLNISLRTSELEEAVGKPATKLELVCNTFVVVTRSSQLALTARKKDKTGPAEDVPVKEAAEPEDAPDDDNHGEDMAAEAVGSRGKPKAKVFKKPAAKVKAKAAPKTKAKAKAKAESKPKGADDDKDEPEEDAVPTETRGVAKVGRFVRKSSKRRLICKGTKLNKKKKKIAAESAPTEYYDENEWPEEEWSKEEWDKWEQEAEVEEAEDAGDEDEEKIPTFARRYCAQRPFFKAKFLGIRDAFNAGIRPFLVSPGKHEDPFWRFVAKATKEKPVQDADDWLGAFILALLCLLFNERFRSIEEYLFVEHYAGSKQMTGVIESMYGGTAALDIAYHRAMNILTPTGFATET</sequence>
<proteinExistence type="predicted"/>
<evidence type="ECO:0000313" key="3">
    <source>
        <dbReference type="EMBL" id="CAE7211691.1"/>
    </source>
</evidence>
<dbReference type="OrthoDB" id="406268at2759"/>
<evidence type="ECO:0000313" key="4">
    <source>
        <dbReference type="Proteomes" id="UP000601435"/>
    </source>
</evidence>
<comment type="caution">
    <text evidence="3">The sequence shown here is derived from an EMBL/GenBank/DDBJ whole genome shotgun (WGS) entry which is preliminary data.</text>
</comment>
<evidence type="ECO:0000256" key="2">
    <source>
        <dbReference type="SAM" id="MobiDB-lite"/>
    </source>
</evidence>
<evidence type="ECO:0000256" key="1">
    <source>
        <dbReference type="SAM" id="Coils"/>
    </source>
</evidence>
<dbReference type="AlphaFoldDB" id="A0A812JYH0"/>
<organism evidence="3 4">
    <name type="scientific">Symbiodinium necroappetens</name>
    <dbReference type="NCBI Taxonomy" id="1628268"/>
    <lineage>
        <taxon>Eukaryota</taxon>
        <taxon>Sar</taxon>
        <taxon>Alveolata</taxon>
        <taxon>Dinophyceae</taxon>
        <taxon>Suessiales</taxon>
        <taxon>Symbiodiniaceae</taxon>
        <taxon>Symbiodinium</taxon>
    </lineage>
</organism>
<feature type="region of interest" description="Disordered" evidence="2">
    <location>
        <begin position="456"/>
        <end position="561"/>
    </location>
</feature>
<feature type="compositionally biased region" description="Basic and acidic residues" evidence="2">
    <location>
        <begin position="529"/>
        <end position="539"/>
    </location>
</feature>
<feature type="compositionally biased region" description="Basic and acidic residues" evidence="2">
    <location>
        <begin position="464"/>
        <end position="477"/>
    </location>
</feature>
<feature type="compositionally biased region" description="Basic residues" evidence="2">
    <location>
        <begin position="501"/>
        <end position="528"/>
    </location>
</feature>
<keyword evidence="1" id="KW-0175">Coiled coil</keyword>
<keyword evidence="4" id="KW-1185">Reference proteome</keyword>
<feature type="coiled-coil region" evidence="1">
    <location>
        <begin position="386"/>
        <end position="419"/>
    </location>
</feature>
<feature type="region of interest" description="Disordered" evidence="2">
    <location>
        <begin position="177"/>
        <end position="221"/>
    </location>
</feature>
<feature type="compositionally biased region" description="Acidic residues" evidence="2">
    <location>
        <begin position="540"/>
        <end position="550"/>
    </location>
</feature>